<organism evidence="2 3">
    <name type="scientific">Scomber scombrus</name>
    <name type="common">Atlantic mackerel</name>
    <name type="synonym">Scomber vernalis</name>
    <dbReference type="NCBI Taxonomy" id="13677"/>
    <lineage>
        <taxon>Eukaryota</taxon>
        <taxon>Metazoa</taxon>
        <taxon>Chordata</taxon>
        <taxon>Craniata</taxon>
        <taxon>Vertebrata</taxon>
        <taxon>Euteleostomi</taxon>
        <taxon>Actinopterygii</taxon>
        <taxon>Neopterygii</taxon>
        <taxon>Teleostei</taxon>
        <taxon>Neoteleostei</taxon>
        <taxon>Acanthomorphata</taxon>
        <taxon>Pelagiaria</taxon>
        <taxon>Scombriformes</taxon>
        <taxon>Scombridae</taxon>
        <taxon>Scomber</taxon>
    </lineage>
</organism>
<evidence type="ECO:0000256" key="1">
    <source>
        <dbReference type="SAM" id="MobiDB-lite"/>
    </source>
</evidence>
<feature type="region of interest" description="Disordered" evidence="1">
    <location>
        <begin position="142"/>
        <end position="183"/>
    </location>
</feature>
<feature type="region of interest" description="Disordered" evidence="1">
    <location>
        <begin position="205"/>
        <end position="261"/>
    </location>
</feature>
<accession>A0AAV1Q9P6</accession>
<evidence type="ECO:0000313" key="3">
    <source>
        <dbReference type="Proteomes" id="UP001314229"/>
    </source>
</evidence>
<comment type="caution">
    <text evidence="2">The sequence shown here is derived from an EMBL/GenBank/DDBJ whole genome shotgun (WGS) entry which is preliminary data.</text>
</comment>
<keyword evidence="3" id="KW-1185">Reference proteome</keyword>
<feature type="compositionally biased region" description="Polar residues" evidence="1">
    <location>
        <begin position="160"/>
        <end position="172"/>
    </location>
</feature>
<dbReference type="AlphaFoldDB" id="A0AAV1Q9P6"/>
<protein>
    <submittedName>
        <fullName evidence="2">Uncharacterized protein</fullName>
    </submittedName>
</protein>
<reference evidence="2 3" key="1">
    <citation type="submission" date="2024-01" db="EMBL/GenBank/DDBJ databases">
        <authorList>
            <person name="Alioto T."/>
            <person name="Alioto T."/>
            <person name="Gomez Garrido J."/>
        </authorList>
    </citation>
    <scope>NUCLEOTIDE SEQUENCE [LARGE SCALE GENOMIC DNA]</scope>
</reference>
<dbReference type="EMBL" id="CAWUFR010000628">
    <property type="protein sequence ID" value="CAK6979940.1"/>
    <property type="molecule type" value="Genomic_DNA"/>
</dbReference>
<sequence>MDPADPESVRLALGAQGALIHQHSQTLQDIMGALKSLSSSVTPLGHQLDQVRRYLRKMPRIKRGNTVQRKGLWAKAGGMEVLVRTMKSAITKNKDTGYSSDIWSDLSISLFGEENKKNRHWLWVIWTENRNGLRDLVYKEQENSLENEDSDNNEAKDKQTMSVQQGTPVKQQVSDEDTNENDTQDKLNMSLLLLKHMLPKDINQSQEGWAKRDAAKPQTGSSKFYTAPKTVPVPKRAKSTQQDSLKSTDEKESINDLTSKGSESATEVMECYIGTVFNSKKTAGRLYHMNHYTMGVILNGTRDQMGRQGLRKVEVCVSKDDFCSYCGNQDLPKTAVDLVW</sequence>
<gene>
    <name evidence="2" type="ORF">FSCOSCO3_A015038</name>
</gene>
<evidence type="ECO:0000313" key="2">
    <source>
        <dbReference type="EMBL" id="CAK6979940.1"/>
    </source>
</evidence>
<dbReference type="Proteomes" id="UP001314229">
    <property type="component" value="Unassembled WGS sequence"/>
</dbReference>
<name>A0AAV1Q9P6_SCOSC</name>
<proteinExistence type="predicted"/>
<feature type="compositionally biased region" description="Acidic residues" evidence="1">
    <location>
        <begin position="143"/>
        <end position="152"/>
    </location>
</feature>
<feature type="non-terminal residue" evidence="2">
    <location>
        <position position="340"/>
    </location>
</feature>